<reference evidence="1" key="1">
    <citation type="journal article" date="2011" name="Environ. Microbiol.">
        <title>Genomic insights into the metabolic potential of the polycyclic aromatic hydrocarbon degrading sulfate-reducing Deltaproteobacterium N47.</title>
        <authorList>
            <person name="Bergmann F."/>
            <person name="Selesi D."/>
            <person name="Weinmaier T."/>
            <person name="Tischler P."/>
            <person name="Rattei T."/>
            <person name="Meckenstock R.U."/>
        </authorList>
    </citation>
    <scope>NUCLEOTIDE SEQUENCE</scope>
</reference>
<dbReference type="AlphaFoldDB" id="E1YIE6"/>
<protein>
    <recommendedName>
        <fullName evidence="2">Nucleotide-diphospho-sugar transferase domain-containing protein</fullName>
    </recommendedName>
</protein>
<evidence type="ECO:0000313" key="1">
    <source>
        <dbReference type="EMBL" id="CBX29993.1"/>
    </source>
</evidence>
<evidence type="ECO:0008006" key="2">
    <source>
        <dbReference type="Google" id="ProtNLM"/>
    </source>
</evidence>
<gene>
    <name evidence="1" type="ORF">N47_D28020</name>
</gene>
<dbReference type="Gene3D" id="3.90.550.10">
    <property type="entry name" value="Spore Coat Polysaccharide Biosynthesis Protein SpsA, Chain A"/>
    <property type="match status" value="1"/>
</dbReference>
<proteinExistence type="predicted"/>
<accession>E1YIE6</accession>
<sequence>MIYYFTSITANYLAKARVLGFSLKNYNANAKFVLAISEPLPSEINLEKEPFDFVIESESLNDIGNKNNFFFKHNITELCTAVKPFVAEEIMKRYGAEKVVYLDPDIGVFNPLDMLDRCLDNFSILLTPHQTVPETIDRYIRENEILFLKRGVYNLGFFGVKNNDEGLKFLKWWQSRLLNYCFDDNYQTIKDLQREGLLGMFTDQKWIDLVPAFFDNYHIIKDSGYNVCTWNLSSQHISIGTDGAFFANNTPLYFFHFSGFDSGGHHNEMQRIILNYPNNNQALALTKWYENELEKCGQKYFGEFKAPYAFYSNGEKIQDFERKIYHIRKDIHSRFKNPFIVHEGFCFYNWVRQEYAYYFNPNIPERIKWIDITKKLYRIYFLLIVKED</sequence>
<organism evidence="1">
    <name type="scientific">uncultured Desulfobacterium sp</name>
    <dbReference type="NCBI Taxonomy" id="201089"/>
    <lineage>
        <taxon>Bacteria</taxon>
        <taxon>Pseudomonadati</taxon>
        <taxon>Thermodesulfobacteriota</taxon>
        <taxon>Desulfobacteria</taxon>
        <taxon>Desulfobacterales</taxon>
        <taxon>Desulfobacteriaceae</taxon>
        <taxon>Desulfobacterium</taxon>
        <taxon>environmental samples</taxon>
    </lineage>
</organism>
<dbReference type="EMBL" id="FR695874">
    <property type="protein sequence ID" value="CBX29993.1"/>
    <property type="molecule type" value="Genomic_DNA"/>
</dbReference>
<dbReference type="SUPFAM" id="SSF53448">
    <property type="entry name" value="Nucleotide-diphospho-sugar transferases"/>
    <property type="match status" value="1"/>
</dbReference>
<name>E1YIE6_9BACT</name>
<dbReference type="InterPro" id="IPR029044">
    <property type="entry name" value="Nucleotide-diphossugar_trans"/>
</dbReference>